<evidence type="ECO:0000256" key="9">
    <source>
        <dbReference type="SAM" id="Coils"/>
    </source>
</evidence>
<evidence type="ECO:0000256" key="5">
    <source>
        <dbReference type="ARBA" id="ARBA00023054"/>
    </source>
</evidence>
<reference evidence="14" key="1">
    <citation type="journal article" date="2013" name="Nat. Genet.">
        <title>The draft genomes of soft-shell turtle and green sea turtle yield insights into the development and evolution of the turtle-specific body plan.</title>
        <authorList>
            <person name="Wang Z."/>
            <person name="Pascual-Anaya J."/>
            <person name="Zadissa A."/>
            <person name="Li W."/>
            <person name="Niimura Y."/>
            <person name="Huang Z."/>
            <person name="Li C."/>
            <person name="White S."/>
            <person name="Xiong Z."/>
            <person name="Fang D."/>
            <person name="Wang B."/>
            <person name="Ming Y."/>
            <person name="Chen Y."/>
            <person name="Zheng Y."/>
            <person name="Kuraku S."/>
            <person name="Pignatelli M."/>
            <person name="Herrero J."/>
            <person name="Beal K."/>
            <person name="Nozawa M."/>
            <person name="Li Q."/>
            <person name="Wang J."/>
            <person name="Zhang H."/>
            <person name="Yu L."/>
            <person name="Shigenobu S."/>
            <person name="Wang J."/>
            <person name="Liu J."/>
            <person name="Flicek P."/>
            <person name="Searle S."/>
            <person name="Wang J."/>
            <person name="Kuratani S."/>
            <person name="Yin Y."/>
            <person name="Aken B."/>
            <person name="Zhang G."/>
            <person name="Irie N."/>
        </authorList>
    </citation>
    <scope>NUCLEOTIDE SEQUENCE [LARGE SCALE GENOMIC DNA]</scope>
</reference>
<dbReference type="InterPro" id="IPR040468">
    <property type="entry name" value="TRAF3IP1_N"/>
</dbReference>
<evidence type="ECO:0000256" key="6">
    <source>
        <dbReference type="ARBA" id="ARBA00023212"/>
    </source>
</evidence>
<evidence type="ECO:0000256" key="10">
    <source>
        <dbReference type="SAM" id="MobiDB-lite"/>
    </source>
</evidence>
<dbReference type="Pfam" id="PF17749">
    <property type="entry name" value="MIP-T3_C"/>
    <property type="match status" value="1"/>
</dbReference>
<dbReference type="InterPro" id="IPR041476">
    <property type="entry name" value="TRAF3IP1_C"/>
</dbReference>
<dbReference type="GO" id="GO:0042073">
    <property type="term" value="P:intraciliary transport"/>
    <property type="evidence" value="ECO:0007669"/>
    <property type="project" value="TreeGrafter"/>
</dbReference>
<dbReference type="AlphaFoldDB" id="M7BRW8"/>
<dbReference type="Pfam" id="PF10243">
    <property type="entry name" value="MIP-T3"/>
    <property type="match status" value="1"/>
</dbReference>
<dbReference type="GO" id="GO:0060271">
    <property type="term" value="P:cilium assembly"/>
    <property type="evidence" value="ECO:0007669"/>
    <property type="project" value="TreeGrafter"/>
</dbReference>
<evidence type="ECO:0000313" key="14">
    <source>
        <dbReference type="Proteomes" id="UP000031443"/>
    </source>
</evidence>
<dbReference type="Gene3D" id="1.10.418.50">
    <property type="entry name" value="Microtubule-binding protein MIP-T3"/>
    <property type="match status" value="1"/>
</dbReference>
<dbReference type="PANTHER" id="PTHR31363">
    <property type="entry name" value="TRAF3-INTERACTING PROTEIN 1"/>
    <property type="match status" value="1"/>
</dbReference>
<dbReference type="Proteomes" id="UP000031443">
    <property type="component" value="Unassembled WGS sequence"/>
</dbReference>
<keyword evidence="4" id="KW-0970">Cilium biogenesis/degradation</keyword>
<keyword evidence="6" id="KW-0206">Cytoskeleton</keyword>
<keyword evidence="3" id="KW-0963">Cytoplasm</keyword>
<dbReference type="GO" id="GO:0005930">
    <property type="term" value="C:axoneme"/>
    <property type="evidence" value="ECO:0007669"/>
    <property type="project" value="UniProtKB-SubCell"/>
</dbReference>
<keyword evidence="5 9" id="KW-0175">Coiled coil</keyword>
<comment type="subcellular location">
    <subcellularLocation>
        <location evidence="2">Cytoplasm</location>
        <location evidence="2">Cytoskeleton</location>
        <location evidence="2">Cilium axoneme</location>
    </subcellularLocation>
    <subcellularLocation>
        <location evidence="1">Cytoplasm</location>
        <location evidence="1">Cytoskeleton</location>
        <location evidence="1">Cilium basal body</location>
    </subcellularLocation>
</comment>
<feature type="coiled-coil region" evidence="9">
    <location>
        <begin position="673"/>
        <end position="732"/>
    </location>
</feature>
<organism evidence="13 14">
    <name type="scientific">Chelonia mydas</name>
    <name type="common">Green sea-turtle</name>
    <name type="synonym">Chelonia agassizi</name>
    <dbReference type="NCBI Taxonomy" id="8469"/>
    <lineage>
        <taxon>Eukaryota</taxon>
        <taxon>Metazoa</taxon>
        <taxon>Chordata</taxon>
        <taxon>Craniata</taxon>
        <taxon>Vertebrata</taxon>
        <taxon>Euteleostomi</taxon>
        <taxon>Archelosauria</taxon>
        <taxon>Testudinata</taxon>
        <taxon>Testudines</taxon>
        <taxon>Cryptodira</taxon>
        <taxon>Durocryptodira</taxon>
        <taxon>Americhelydia</taxon>
        <taxon>Chelonioidea</taxon>
        <taxon>Cheloniidae</taxon>
        <taxon>Chelonia</taxon>
    </lineage>
</organism>
<sequence>MNGLYTDFEMKSDNVKDKDAKISFLQKAIDVVIMVTGEPLSVKPARIVAGHEPERTNEFLQAIGKCCLNKLESYPPGTPSLFPSLEWLSLQLSAADCCLYPKRSSQLAGSSSYRLSSDDAVKRVLAGEKADIKGKPPSTSKSQDKENRESRAEEQKSHKDKEGRGDNEIKDRSTSRDRKPREELKEEEKKQREKERDKHKDNEDRHKDLEGGNFREGEKHEREKSKNRTSKRGRETEKSREKDTGDLEREKDLERDKGREKERKNEGGKEKEKLKERDKEKGRDKDREKDRDRGKDRERDRRRDRGKVGERSKEQGTVKAEKKSTGAEDTLTKKTERSSKDTKTEPDKESESPARIPRQSSTKGPRQRVKPGAEGIVETNSPADSVSDEKAASILHAKAEPRPAVKHQGESASDAEGEAGNRASEKPVVSENGEVSNDLPPHVTQRRPPRPNSARPAPPRIKRQESTEVLLPERNGSGKAVSNVIIDKQNSDDDDDQFVVEAAPQLPEMPEMETEPIVELDGDEKHGTAGKVHREPAYYQIKVKLKCGISMCLLRSFKEDQPLNWQKSLTKHREPKFVDVLNQLFTAIASDTAYKPKDLKGAGSEAAALPAKGKSKDRTVSVKAVPTRKPTEKPLLSEAARRKEKDLVSKEIEKFRGSIQTLCRSALPLGKIMDYIQEDMDSMKNELQMWQHENKQHAEALQKEQSITDSAVEPLKAELAELEQLIRDQQDKICAVKANILKKEEKIQKMVLNINLSTRSGYYREAVINPGLHSAEKAVLRANAIDRESEPIPNPQAVPESKSSQTK</sequence>
<proteinExistence type="inferred from homology"/>
<evidence type="ECO:0000256" key="2">
    <source>
        <dbReference type="ARBA" id="ARBA00004430"/>
    </source>
</evidence>
<evidence type="ECO:0000259" key="11">
    <source>
        <dbReference type="Pfam" id="PF10243"/>
    </source>
</evidence>
<dbReference type="InterPro" id="IPR018799">
    <property type="entry name" value="TRAF3IP1"/>
</dbReference>
<dbReference type="GO" id="GO:0036064">
    <property type="term" value="C:ciliary basal body"/>
    <property type="evidence" value="ECO:0007669"/>
    <property type="project" value="TreeGrafter"/>
</dbReference>
<keyword evidence="7" id="KW-0966">Cell projection</keyword>
<feature type="compositionally biased region" description="Basic and acidic residues" evidence="10">
    <location>
        <begin position="142"/>
        <end position="352"/>
    </location>
</feature>
<feature type="domain" description="TRAF3-interacting protein 1 N-terminal" evidence="11">
    <location>
        <begin position="1"/>
        <end position="68"/>
    </location>
</feature>
<protein>
    <submittedName>
        <fullName evidence="13">TRAF3-interacting protein 1</fullName>
    </submittedName>
</protein>
<feature type="region of interest" description="Disordered" evidence="10">
    <location>
        <begin position="127"/>
        <end position="496"/>
    </location>
</feature>
<dbReference type="STRING" id="8469.M7BRW8"/>
<comment type="similarity">
    <text evidence="8">Belongs to the TRAF3IP1 family.</text>
</comment>
<evidence type="ECO:0000256" key="3">
    <source>
        <dbReference type="ARBA" id="ARBA00022490"/>
    </source>
</evidence>
<dbReference type="GO" id="GO:0070507">
    <property type="term" value="P:regulation of microtubule cytoskeleton organization"/>
    <property type="evidence" value="ECO:0007669"/>
    <property type="project" value="TreeGrafter"/>
</dbReference>
<evidence type="ECO:0000259" key="12">
    <source>
        <dbReference type="Pfam" id="PF17749"/>
    </source>
</evidence>
<evidence type="ECO:0000256" key="1">
    <source>
        <dbReference type="ARBA" id="ARBA00004120"/>
    </source>
</evidence>
<evidence type="ECO:0000313" key="13">
    <source>
        <dbReference type="EMBL" id="EMP34823.1"/>
    </source>
</evidence>
<feature type="compositionally biased region" description="Basic and acidic residues" evidence="10">
    <location>
        <begin position="387"/>
        <end position="409"/>
    </location>
</feature>
<evidence type="ECO:0000256" key="8">
    <source>
        <dbReference type="ARBA" id="ARBA00043971"/>
    </source>
</evidence>
<gene>
    <name evidence="13" type="ORF">UY3_08009</name>
</gene>
<dbReference type="InterPro" id="IPR042576">
    <property type="entry name" value="TRAF3IP1_N_sf"/>
</dbReference>
<accession>M7BRW8</accession>
<dbReference type="EMBL" id="KB531133">
    <property type="protein sequence ID" value="EMP34823.1"/>
    <property type="molecule type" value="Genomic_DNA"/>
</dbReference>
<dbReference type="PANTHER" id="PTHR31363:SF0">
    <property type="entry name" value="TRAF3-INTERACTING PROTEIN 1"/>
    <property type="match status" value="1"/>
</dbReference>
<evidence type="ECO:0000256" key="4">
    <source>
        <dbReference type="ARBA" id="ARBA00022794"/>
    </source>
</evidence>
<dbReference type="eggNOG" id="KOG3809">
    <property type="taxonomic scope" value="Eukaryota"/>
</dbReference>
<dbReference type="GO" id="GO:0030992">
    <property type="term" value="C:intraciliary transport particle B"/>
    <property type="evidence" value="ECO:0007669"/>
    <property type="project" value="TreeGrafter"/>
</dbReference>
<name>M7BRW8_CHEMY</name>
<keyword evidence="14" id="KW-1185">Reference proteome</keyword>
<dbReference type="GO" id="GO:0008017">
    <property type="term" value="F:microtubule binding"/>
    <property type="evidence" value="ECO:0007669"/>
    <property type="project" value="InterPro"/>
</dbReference>
<evidence type="ECO:0000256" key="7">
    <source>
        <dbReference type="ARBA" id="ARBA00023273"/>
    </source>
</evidence>
<feature type="domain" description="TRAF3-interacting protein 1 C-terminal" evidence="12">
    <location>
        <begin position="615"/>
        <end position="754"/>
    </location>
</feature>
<feature type="region of interest" description="Disordered" evidence="10">
    <location>
        <begin position="786"/>
        <end position="807"/>
    </location>
</feature>